<feature type="compositionally biased region" description="Low complexity" evidence="11">
    <location>
        <begin position="377"/>
        <end position="388"/>
    </location>
</feature>
<protein>
    <recommendedName>
        <fullName evidence="10">Palmitoyltransferase</fullName>
        <ecNumber evidence="10">2.3.1.225</ecNumber>
    </recommendedName>
</protein>
<dbReference type="OrthoDB" id="9909019at2759"/>
<feature type="domain" description="Palmitoyltransferase DHHC" evidence="12">
    <location>
        <begin position="216"/>
        <end position="339"/>
    </location>
</feature>
<dbReference type="GO" id="GO:0016020">
    <property type="term" value="C:membrane"/>
    <property type="evidence" value="ECO:0007669"/>
    <property type="project" value="UniProtKB-SubCell"/>
</dbReference>
<keyword evidence="6" id="KW-0564">Palmitate</keyword>
<dbReference type="AlphaFoldDB" id="A0A8H3TZY8"/>
<dbReference type="EMBL" id="BLZA01000053">
    <property type="protein sequence ID" value="GHJ89898.1"/>
    <property type="molecule type" value="Genomic_DNA"/>
</dbReference>
<keyword evidence="4 10" id="KW-1133">Transmembrane helix</keyword>
<dbReference type="GO" id="GO:0005794">
    <property type="term" value="C:Golgi apparatus"/>
    <property type="evidence" value="ECO:0007669"/>
    <property type="project" value="TreeGrafter"/>
</dbReference>
<dbReference type="PANTHER" id="PTHR22883">
    <property type="entry name" value="ZINC FINGER DHHC DOMAIN CONTAINING PROTEIN"/>
    <property type="match status" value="1"/>
</dbReference>
<feature type="transmembrane region" description="Helical" evidence="10">
    <location>
        <begin position="261"/>
        <end position="284"/>
    </location>
</feature>
<evidence type="ECO:0000256" key="8">
    <source>
        <dbReference type="ARBA" id="ARBA00023315"/>
    </source>
</evidence>
<organism evidence="13 14">
    <name type="scientific">Naganishia liquefaciens</name>
    <dbReference type="NCBI Taxonomy" id="104408"/>
    <lineage>
        <taxon>Eukaryota</taxon>
        <taxon>Fungi</taxon>
        <taxon>Dikarya</taxon>
        <taxon>Basidiomycota</taxon>
        <taxon>Agaricomycotina</taxon>
        <taxon>Tremellomycetes</taxon>
        <taxon>Filobasidiales</taxon>
        <taxon>Filobasidiaceae</taxon>
        <taxon>Naganishia</taxon>
    </lineage>
</organism>
<comment type="catalytic activity">
    <reaction evidence="9 10">
        <text>L-cysteinyl-[protein] + hexadecanoyl-CoA = S-hexadecanoyl-L-cysteinyl-[protein] + CoA</text>
        <dbReference type="Rhea" id="RHEA:36683"/>
        <dbReference type="Rhea" id="RHEA-COMP:10131"/>
        <dbReference type="Rhea" id="RHEA-COMP:11032"/>
        <dbReference type="ChEBI" id="CHEBI:29950"/>
        <dbReference type="ChEBI" id="CHEBI:57287"/>
        <dbReference type="ChEBI" id="CHEBI:57379"/>
        <dbReference type="ChEBI" id="CHEBI:74151"/>
        <dbReference type="EC" id="2.3.1.225"/>
    </reaction>
</comment>
<comment type="similarity">
    <text evidence="10">Belongs to the DHHC palmitoyltransferase family.</text>
</comment>
<comment type="caution">
    <text evidence="13">The sequence shown here is derived from an EMBL/GenBank/DDBJ whole genome shotgun (WGS) entry which is preliminary data.</text>
</comment>
<feature type="transmembrane region" description="Helical" evidence="10">
    <location>
        <begin position="304"/>
        <end position="330"/>
    </location>
</feature>
<dbReference type="GO" id="GO:0005783">
    <property type="term" value="C:endoplasmic reticulum"/>
    <property type="evidence" value="ECO:0007669"/>
    <property type="project" value="TreeGrafter"/>
</dbReference>
<keyword evidence="5 10" id="KW-0472">Membrane</keyword>
<proteinExistence type="inferred from homology"/>
<evidence type="ECO:0000256" key="6">
    <source>
        <dbReference type="ARBA" id="ARBA00023139"/>
    </source>
</evidence>
<evidence type="ECO:0000256" key="2">
    <source>
        <dbReference type="ARBA" id="ARBA00022679"/>
    </source>
</evidence>
<dbReference type="EC" id="2.3.1.225" evidence="10"/>
<sequence>MPVPALLHVRPWLRRSTRTSPPSSPRTERVPAIGNLEDVVGAVERWWGEGRERTAVRGWRGWVSRAPLMAAFSILGLTYVPFVAWVGHDQLYLIYKQGWRYLAVLVAYHTLLGMTSFSLVRASTIPPGSPARRRHPVQPDSEDEADFRGISVAEWRHRRGEKPEAEAEDDDLPLSAIKAQEVPASEIPEDRIPLNSISPYPPPSVAPISAENRLLRRWCKECQGWKPPRCHHCRTCGVCVLKMDHHCIWLITCVGYANHKAFLLFLLYATALSALVAEETGYVIWRWLDGGQVVDITDFRPVANLLLCIIAITFFLSIGSFFCFHVYLAMNNRTTLENLRPCLPPAALIEAGPATPPSETLSSPSPDAPPTYSPEATISSPTPHSTPSTRPPVPQTRRYHWQWRWKPDHLLTRNERKLVRHVAQNVNIYDRGDAWSNLLAVVERQDEDADGDADVEMGGTGRRRVHGYQRVCRWFWPSAIGTTWPPSSVQRPASHLPGHDFPISAPALDTIRFQTYGLRTRRRIALRRHTNLDDSEDDDDQGFARSSNEYEFDSEEGYEADEIEEYGMI</sequence>
<feature type="transmembrane region" description="Helical" evidence="10">
    <location>
        <begin position="99"/>
        <end position="120"/>
    </location>
</feature>
<keyword evidence="2 10" id="KW-0808">Transferase</keyword>
<keyword evidence="8 10" id="KW-0012">Acyltransferase</keyword>
<feature type="compositionally biased region" description="Acidic residues" evidence="11">
    <location>
        <begin position="550"/>
        <end position="569"/>
    </location>
</feature>
<accession>A0A8H3TZY8</accession>
<dbReference type="Pfam" id="PF01529">
    <property type="entry name" value="DHHC"/>
    <property type="match status" value="1"/>
</dbReference>
<evidence type="ECO:0000256" key="10">
    <source>
        <dbReference type="RuleBase" id="RU079119"/>
    </source>
</evidence>
<comment type="subcellular location">
    <subcellularLocation>
        <location evidence="1">Membrane</location>
        <topology evidence="1">Multi-pass membrane protein</topology>
    </subcellularLocation>
</comment>
<feature type="region of interest" description="Disordered" evidence="11">
    <location>
        <begin position="353"/>
        <end position="395"/>
    </location>
</feature>
<evidence type="ECO:0000256" key="9">
    <source>
        <dbReference type="ARBA" id="ARBA00048048"/>
    </source>
</evidence>
<gene>
    <name evidence="13" type="ORF">NliqN6_6300</name>
</gene>
<name>A0A8H3TZY8_9TREE</name>
<dbReference type="Proteomes" id="UP000620104">
    <property type="component" value="Unassembled WGS sequence"/>
</dbReference>
<dbReference type="InterPro" id="IPR001594">
    <property type="entry name" value="Palmitoyltrfase_DHHC"/>
</dbReference>
<evidence type="ECO:0000259" key="12">
    <source>
        <dbReference type="Pfam" id="PF01529"/>
    </source>
</evidence>
<evidence type="ECO:0000256" key="7">
    <source>
        <dbReference type="ARBA" id="ARBA00023288"/>
    </source>
</evidence>
<feature type="transmembrane region" description="Helical" evidence="10">
    <location>
        <begin position="66"/>
        <end position="87"/>
    </location>
</feature>
<keyword evidence="3 10" id="KW-0812">Transmembrane</keyword>
<evidence type="ECO:0000256" key="11">
    <source>
        <dbReference type="SAM" id="MobiDB-lite"/>
    </source>
</evidence>
<evidence type="ECO:0000256" key="3">
    <source>
        <dbReference type="ARBA" id="ARBA00022692"/>
    </source>
</evidence>
<evidence type="ECO:0000313" key="13">
    <source>
        <dbReference type="EMBL" id="GHJ89898.1"/>
    </source>
</evidence>
<dbReference type="GO" id="GO:0006612">
    <property type="term" value="P:protein targeting to membrane"/>
    <property type="evidence" value="ECO:0007669"/>
    <property type="project" value="TreeGrafter"/>
</dbReference>
<evidence type="ECO:0000256" key="5">
    <source>
        <dbReference type="ARBA" id="ARBA00023136"/>
    </source>
</evidence>
<dbReference type="GO" id="GO:0019706">
    <property type="term" value="F:protein-cysteine S-palmitoyltransferase activity"/>
    <property type="evidence" value="ECO:0007669"/>
    <property type="project" value="UniProtKB-EC"/>
</dbReference>
<reference evidence="13" key="1">
    <citation type="submission" date="2020-07" db="EMBL/GenBank/DDBJ databases">
        <title>Draft Genome Sequence of a Deep-Sea Yeast, Naganishia (Cryptococcus) liquefaciens strain N6.</title>
        <authorList>
            <person name="Han Y.W."/>
            <person name="Kajitani R."/>
            <person name="Morimoto H."/>
            <person name="Parhat M."/>
            <person name="Tsubouchi H."/>
            <person name="Bakenova O."/>
            <person name="Ogata M."/>
            <person name="Argunhan B."/>
            <person name="Aoki R."/>
            <person name="Kajiwara S."/>
            <person name="Itoh T."/>
            <person name="Iwasaki H."/>
        </authorList>
    </citation>
    <scope>NUCLEOTIDE SEQUENCE</scope>
    <source>
        <strain evidence="13">N6</strain>
    </source>
</reference>
<keyword evidence="14" id="KW-1185">Reference proteome</keyword>
<feature type="region of interest" description="Disordered" evidence="11">
    <location>
        <begin position="532"/>
        <end position="569"/>
    </location>
</feature>
<keyword evidence="7" id="KW-0449">Lipoprotein</keyword>
<comment type="domain">
    <text evidence="10">The DHHC domain is required for palmitoyltransferase activity.</text>
</comment>
<dbReference type="InterPro" id="IPR039859">
    <property type="entry name" value="PFA4/ZDH16/20/ERF2-like"/>
</dbReference>
<dbReference type="PROSITE" id="PS50216">
    <property type="entry name" value="DHHC"/>
    <property type="match status" value="1"/>
</dbReference>
<evidence type="ECO:0000256" key="1">
    <source>
        <dbReference type="ARBA" id="ARBA00004141"/>
    </source>
</evidence>
<evidence type="ECO:0000256" key="4">
    <source>
        <dbReference type="ARBA" id="ARBA00022989"/>
    </source>
</evidence>
<evidence type="ECO:0000313" key="14">
    <source>
        <dbReference type="Proteomes" id="UP000620104"/>
    </source>
</evidence>